<dbReference type="Pfam" id="PF12833">
    <property type="entry name" value="HTH_18"/>
    <property type="match status" value="1"/>
</dbReference>
<name>A0ABP6P258_9ACTN</name>
<dbReference type="Pfam" id="PF14525">
    <property type="entry name" value="AraC_binding_2"/>
    <property type="match status" value="1"/>
</dbReference>
<comment type="caution">
    <text evidence="5">The sequence shown here is derived from an EMBL/GenBank/DDBJ whole genome shotgun (WGS) entry which is preliminary data.</text>
</comment>
<dbReference type="SMART" id="SM00342">
    <property type="entry name" value="HTH_ARAC"/>
    <property type="match status" value="1"/>
</dbReference>
<evidence type="ECO:0000259" key="4">
    <source>
        <dbReference type="PROSITE" id="PS01124"/>
    </source>
</evidence>
<keyword evidence="2" id="KW-0238">DNA-binding</keyword>
<evidence type="ECO:0000256" key="1">
    <source>
        <dbReference type="ARBA" id="ARBA00023015"/>
    </source>
</evidence>
<keyword evidence="3" id="KW-0804">Transcription</keyword>
<feature type="domain" description="HTH araC/xylS-type" evidence="4">
    <location>
        <begin position="214"/>
        <end position="315"/>
    </location>
</feature>
<keyword evidence="6" id="KW-1185">Reference proteome</keyword>
<evidence type="ECO:0000313" key="5">
    <source>
        <dbReference type="EMBL" id="GAA3163218.1"/>
    </source>
</evidence>
<dbReference type="Proteomes" id="UP001499924">
    <property type="component" value="Unassembled WGS sequence"/>
</dbReference>
<sequence>MSRTFDTRQAAAAERLDYWTQTVCDQIVPVQIDPRGAEQLAGTAMRSTGLGALQVRQVVGGQHVYVRGDREIRAGDPVTLQVGMQLTGSSLLIQDGREAVMGAGDIVLYDSSRPFSLIMDARFHWQVFLLPKEKLRRSDREISALTAVPIHGGTGVAGVVARFLRDVAERSDELEADGSAAALCENAADLVGTLVRSELGQQWAVRDPQRVLLDAALEFMEAHLRDPSLGPERVAHAVNVSVRRLHQIFAATGRTVGEHIRDLRLAGVRRDLADPRMSGLSIARVAAAHGWHNASAFSRQFRLTEGCTPTEFRARALRRS</sequence>
<evidence type="ECO:0000256" key="3">
    <source>
        <dbReference type="ARBA" id="ARBA00023163"/>
    </source>
</evidence>
<evidence type="ECO:0000313" key="6">
    <source>
        <dbReference type="Proteomes" id="UP001499924"/>
    </source>
</evidence>
<dbReference type="PROSITE" id="PS01124">
    <property type="entry name" value="HTH_ARAC_FAMILY_2"/>
    <property type="match status" value="1"/>
</dbReference>
<evidence type="ECO:0000256" key="2">
    <source>
        <dbReference type="ARBA" id="ARBA00023125"/>
    </source>
</evidence>
<keyword evidence="1" id="KW-0805">Transcription regulation</keyword>
<dbReference type="InterPro" id="IPR050204">
    <property type="entry name" value="AraC_XylS_family_regulators"/>
</dbReference>
<gene>
    <name evidence="5" type="ORF">GCM10010531_14010</name>
</gene>
<dbReference type="RefSeq" id="WP_344687996.1">
    <property type="nucleotide sequence ID" value="NZ_BAAAVV010000002.1"/>
</dbReference>
<dbReference type="PANTHER" id="PTHR46796">
    <property type="entry name" value="HTH-TYPE TRANSCRIPTIONAL ACTIVATOR RHAS-RELATED"/>
    <property type="match status" value="1"/>
</dbReference>
<reference evidence="6" key="1">
    <citation type="journal article" date="2019" name="Int. J. Syst. Evol. Microbiol.">
        <title>The Global Catalogue of Microorganisms (GCM) 10K type strain sequencing project: providing services to taxonomists for standard genome sequencing and annotation.</title>
        <authorList>
            <consortium name="The Broad Institute Genomics Platform"/>
            <consortium name="The Broad Institute Genome Sequencing Center for Infectious Disease"/>
            <person name="Wu L."/>
            <person name="Ma J."/>
        </authorList>
    </citation>
    <scope>NUCLEOTIDE SEQUENCE [LARGE SCALE GENOMIC DNA]</scope>
    <source>
        <strain evidence="6">JCM 15614</strain>
    </source>
</reference>
<accession>A0ABP6P258</accession>
<organism evidence="5 6">
    <name type="scientific">Blastococcus jejuensis</name>
    <dbReference type="NCBI Taxonomy" id="351224"/>
    <lineage>
        <taxon>Bacteria</taxon>
        <taxon>Bacillati</taxon>
        <taxon>Actinomycetota</taxon>
        <taxon>Actinomycetes</taxon>
        <taxon>Geodermatophilales</taxon>
        <taxon>Geodermatophilaceae</taxon>
        <taxon>Blastococcus</taxon>
    </lineage>
</organism>
<dbReference type="InterPro" id="IPR009057">
    <property type="entry name" value="Homeodomain-like_sf"/>
</dbReference>
<dbReference type="EMBL" id="BAAAVV010000002">
    <property type="protein sequence ID" value="GAA3163218.1"/>
    <property type="molecule type" value="Genomic_DNA"/>
</dbReference>
<proteinExistence type="predicted"/>
<dbReference type="Gene3D" id="1.10.10.60">
    <property type="entry name" value="Homeodomain-like"/>
    <property type="match status" value="1"/>
</dbReference>
<dbReference type="InterPro" id="IPR018060">
    <property type="entry name" value="HTH_AraC"/>
</dbReference>
<dbReference type="SUPFAM" id="SSF46689">
    <property type="entry name" value="Homeodomain-like"/>
    <property type="match status" value="1"/>
</dbReference>
<protein>
    <submittedName>
        <fullName evidence="5">Helix-turn-helix domain-containing protein</fullName>
    </submittedName>
</protein>
<dbReference type="InterPro" id="IPR035418">
    <property type="entry name" value="AraC-bd_2"/>
</dbReference>
<dbReference type="PANTHER" id="PTHR46796:SF6">
    <property type="entry name" value="ARAC SUBFAMILY"/>
    <property type="match status" value="1"/>
</dbReference>